<evidence type="ECO:0000256" key="4">
    <source>
        <dbReference type="ARBA" id="ARBA00022833"/>
    </source>
</evidence>
<accession>A0A1N6DN55</accession>
<protein>
    <submittedName>
        <fullName evidence="8">DNA replication and repair protein RadC</fullName>
    </submittedName>
</protein>
<keyword evidence="5" id="KW-0482">Metalloprotease</keyword>
<keyword evidence="9" id="KW-1185">Reference proteome</keyword>
<dbReference type="Proteomes" id="UP000198461">
    <property type="component" value="Unassembled WGS sequence"/>
</dbReference>
<evidence type="ECO:0000256" key="5">
    <source>
        <dbReference type="ARBA" id="ARBA00023049"/>
    </source>
</evidence>
<dbReference type="Pfam" id="PF20582">
    <property type="entry name" value="UPF0758_N"/>
    <property type="match status" value="1"/>
</dbReference>
<dbReference type="InterPro" id="IPR046778">
    <property type="entry name" value="UPF0758_N"/>
</dbReference>
<dbReference type="PANTHER" id="PTHR30471">
    <property type="entry name" value="DNA REPAIR PROTEIN RADC"/>
    <property type="match status" value="1"/>
</dbReference>
<sequence>MAIKDWPASERPREKLLRYGAEALTDAELLAIFLRTGVTGISAVELAQQLLDHFGSLAALMQADLDTFCEAKGLGQAKYVQLQATLEMARRTLRNRLQTGQAFDSAETAGAYCQHLLGGRDHEAFAALYLDAQHRLIEDEILFRGTLTETAVHPREVARNALRHNAAAVIVAHNHPSGMIAPSEADRQLTQRLSKALELLGIRLLDHLIVTDRDWFSLQRNDPFLFQ</sequence>
<dbReference type="PROSITE" id="PS01302">
    <property type="entry name" value="UPF0758"/>
    <property type="match status" value="1"/>
</dbReference>
<evidence type="ECO:0000313" key="9">
    <source>
        <dbReference type="Proteomes" id="UP000198461"/>
    </source>
</evidence>
<evidence type="ECO:0000256" key="1">
    <source>
        <dbReference type="ARBA" id="ARBA00022670"/>
    </source>
</evidence>
<keyword evidence="3" id="KW-0378">Hydrolase</keyword>
<proteinExistence type="inferred from homology"/>
<dbReference type="NCBIfam" id="NF000642">
    <property type="entry name" value="PRK00024.1"/>
    <property type="match status" value="1"/>
</dbReference>
<name>A0A1N6DN55_9GAMM</name>
<dbReference type="RefSeq" id="WP_074200621.1">
    <property type="nucleotide sequence ID" value="NZ_FSRE01000001.1"/>
</dbReference>
<keyword evidence="4" id="KW-0862">Zinc</keyword>
<dbReference type="InterPro" id="IPR025657">
    <property type="entry name" value="RadC_JAB"/>
</dbReference>
<dbReference type="Pfam" id="PF04002">
    <property type="entry name" value="RadC"/>
    <property type="match status" value="1"/>
</dbReference>
<dbReference type="NCBIfam" id="TIGR00608">
    <property type="entry name" value="radc"/>
    <property type="match status" value="1"/>
</dbReference>
<dbReference type="GO" id="GO:0008237">
    <property type="term" value="F:metallopeptidase activity"/>
    <property type="evidence" value="ECO:0007669"/>
    <property type="project" value="UniProtKB-KW"/>
</dbReference>
<keyword evidence="2" id="KW-0479">Metal-binding</keyword>
<dbReference type="GO" id="GO:0006508">
    <property type="term" value="P:proteolysis"/>
    <property type="evidence" value="ECO:0007669"/>
    <property type="project" value="UniProtKB-KW"/>
</dbReference>
<evidence type="ECO:0000256" key="3">
    <source>
        <dbReference type="ARBA" id="ARBA00022801"/>
    </source>
</evidence>
<dbReference type="Gene3D" id="1.10.150.20">
    <property type="entry name" value="5' to 3' exonuclease, C-terminal subdomain"/>
    <property type="match status" value="1"/>
</dbReference>
<dbReference type="InterPro" id="IPR037518">
    <property type="entry name" value="MPN"/>
</dbReference>
<reference evidence="8 9" key="1">
    <citation type="submission" date="2016-11" db="EMBL/GenBank/DDBJ databases">
        <authorList>
            <person name="Jaros S."/>
            <person name="Januszkiewicz K."/>
            <person name="Wedrychowicz H."/>
        </authorList>
    </citation>
    <scope>NUCLEOTIDE SEQUENCE [LARGE SCALE GENOMIC DNA]</scope>
    <source>
        <strain evidence="8 9">DSM 17737</strain>
    </source>
</reference>
<dbReference type="InterPro" id="IPR020891">
    <property type="entry name" value="UPF0758_CS"/>
</dbReference>
<dbReference type="SUPFAM" id="SSF102712">
    <property type="entry name" value="JAB1/MPN domain"/>
    <property type="match status" value="1"/>
</dbReference>
<evidence type="ECO:0000313" key="8">
    <source>
        <dbReference type="EMBL" id="SIN72176.1"/>
    </source>
</evidence>
<dbReference type="CDD" id="cd08071">
    <property type="entry name" value="MPN_DUF2466"/>
    <property type="match status" value="1"/>
</dbReference>
<evidence type="ECO:0000259" key="7">
    <source>
        <dbReference type="PROSITE" id="PS50249"/>
    </source>
</evidence>
<comment type="similarity">
    <text evidence="6">Belongs to the UPF0758 family.</text>
</comment>
<dbReference type="InterPro" id="IPR010994">
    <property type="entry name" value="RuvA_2-like"/>
</dbReference>
<dbReference type="EMBL" id="FSRE01000001">
    <property type="protein sequence ID" value="SIN72176.1"/>
    <property type="molecule type" value="Genomic_DNA"/>
</dbReference>
<keyword evidence="1" id="KW-0645">Protease</keyword>
<dbReference type="PANTHER" id="PTHR30471:SF3">
    <property type="entry name" value="UPF0758 PROTEIN YEES-RELATED"/>
    <property type="match status" value="1"/>
</dbReference>
<dbReference type="OrthoDB" id="9804482at2"/>
<dbReference type="SUPFAM" id="SSF47781">
    <property type="entry name" value="RuvA domain 2-like"/>
    <property type="match status" value="1"/>
</dbReference>
<evidence type="ECO:0000256" key="2">
    <source>
        <dbReference type="ARBA" id="ARBA00022723"/>
    </source>
</evidence>
<dbReference type="AlphaFoldDB" id="A0A1N6DN55"/>
<dbReference type="GO" id="GO:0046872">
    <property type="term" value="F:metal ion binding"/>
    <property type="evidence" value="ECO:0007669"/>
    <property type="project" value="UniProtKB-KW"/>
</dbReference>
<evidence type="ECO:0000256" key="6">
    <source>
        <dbReference type="RuleBase" id="RU003797"/>
    </source>
</evidence>
<dbReference type="Gene3D" id="3.40.140.10">
    <property type="entry name" value="Cytidine Deaminase, domain 2"/>
    <property type="match status" value="1"/>
</dbReference>
<gene>
    <name evidence="8" type="ORF">SAMN05443662_0293</name>
</gene>
<dbReference type="InterPro" id="IPR001405">
    <property type="entry name" value="UPF0758"/>
</dbReference>
<dbReference type="PROSITE" id="PS50249">
    <property type="entry name" value="MPN"/>
    <property type="match status" value="1"/>
</dbReference>
<organism evidence="8 9">
    <name type="scientific">Sulfurivirga caldicuralii</name>
    <dbReference type="NCBI Taxonomy" id="364032"/>
    <lineage>
        <taxon>Bacteria</taxon>
        <taxon>Pseudomonadati</taxon>
        <taxon>Pseudomonadota</taxon>
        <taxon>Gammaproteobacteria</taxon>
        <taxon>Thiotrichales</taxon>
        <taxon>Piscirickettsiaceae</taxon>
        <taxon>Sulfurivirga</taxon>
    </lineage>
</organism>
<feature type="domain" description="MPN" evidence="7">
    <location>
        <begin position="102"/>
        <end position="224"/>
    </location>
</feature>
<dbReference type="STRING" id="364032.SAMN05443662_0293"/>